<accession>A0A2T3B1B2</accession>
<dbReference type="InParanoid" id="A0A2T3B1B2"/>
<dbReference type="Pfam" id="PF04145">
    <property type="entry name" value="Ctr"/>
    <property type="match status" value="1"/>
</dbReference>
<reference evidence="5 6" key="1">
    <citation type="journal article" date="2018" name="New Phytol.">
        <title>Comparative genomics and transcriptomics depict ericoid mycorrhizal fungi as versatile saprotrophs and plant mutualists.</title>
        <authorList>
            <person name="Martino E."/>
            <person name="Morin E."/>
            <person name="Grelet G.A."/>
            <person name="Kuo A."/>
            <person name="Kohler A."/>
            <person name="Daghino S."/>
            <person name="Barry K.W."/>
            <person name="Cichocki N."/>
            <person name="Clum A."/>
            <person name="Dockter R.B."/>
            <person name="Hainaut M."/>
            <person name="Kuo R.C."/>
            <person name="LaButti K."/>
            <person name="Lindahl B.D."/>
            <person name="Lindquist E.A."/>
            <person name="Lipzen A."/>
            <person name="Khouja H.R."/>
            <person name="Magnuson J."/>
            <person name="Murat C."/>
            <person name="Ohm R.A."/>
            <person name="Singer S.W."/>
            <person name="Spatafora J.W."/>
            <person name="Wang M."/>
            <person name="Veneault-Fourrey C."/>
            <person name="Henrissat B."/>
            <person name="Grigoriev I.V."/>
            <person name="Martin F.M."/>
            <person name="Perotto S."/>
        </authorList>
    </citation>
    <scope>NUCLEOTIDE SEQUENCE [LARGE SCALE GENOMIC DNA]</scope>
    <source>
        <strain evidence="5 6">ATCC 22711</strain>
    </source>
</reference>
<sequence length="64" mass="6906">SSSDFKSLVVTGILMFSSGPGTPLYSLTWIPVSEGNYSGTCVFPIVLAVIFRALVALRSVLKRR</sequence>
<comment type="similarity">
    <text evidence="4">Belongs to the copper transporter (Ctr) (TC 1.A.56) family. SLC31A subfamily.</text>
</comment>
<evidence type="ECO:0000256" key="2">
    <source>
        <dbReference type="ARBA" id="ARBA00022989"/>
    </source>
</evidence>
<feature type="transmembrane region" description="Helical" evidence="4">
    <location>
        <begin position="7"/>
        <end position="30"/>
    </location>
</feature>
<dbReference type="GO" id="GO:0005375">
    <property type="term" value="F:copper ion transmembrane transporter activity"/>
    <property type="evidence" value="ECO:0007669"/>
    <property type="project" value="UniProtKB-UniRule"/>
</dbReference>
<keyword evidence="4" id="KW-0406">Ion transport</keyword>
<evidence type="ECO:0000313" key="6">
    <source>
        <dbReference type="Proteomes" id="UP000241818"/>
    </source>
</evidence>
<proteinExistence type="inferred from homology"/>
<keyword evidence="4" id="KW-0813">Transport</keyword>
<keyword evidence="3 4" id="KW-0472">Membrane</keyword>
<feature type="transmembrane region" description="Helical" evidence="4">
    <location>
        <begin position="42"/>
        <end position="61"/>
    </location>
</feature>
<evidence type="ECO:0000256" key="1">
    <source>
        <dbReference type="ARBA" id="ARBA00022692"/>
    </source>
</evidence>
<gene>
    <name evidence="5" type="ORF">M430DRAFT_101596</name>
</gene>
<dbReference type="OrthoDB" id="73901at2759"/>
<dbReference type="EMBL" id="KZ679011">
    <property type="protein sequence ID" value="PSS18350.1"/>
    <property type="molecule type" value="Genomic_DNA"/>
</dbReference>
<keyword evidence="2 4" id="KW-1133">Transmembrane helix</keyword>
<organism evidence="5 6">
    <name type="scientific">Amorphotheca resinae ATCC 22711</name>
    <dbReference type="NCBI Taxonomy" id="857342"/>
    <lineage>
        <taxon>Eukaryota</taxon>
        <taxon>Fungi</taxon>
        <taxon>Dikarya</taxon>
        <taxon>Ascomycota</taxon>
        <taxon>Pezizomycotina</taxon>
        <taxon>Leotiomycetes</taxon>
        <taxon>Helotiales</taxon>
        <taxon>Amorphothecaceae</taxon>
        <taxon>Amorphotheca</taxon>
    </lineage>
</organism>
<feature type="non-terminal residue" evidence="5">
    <location>
        <position position="1"/>
    </location>
</feature>
<dbReference type="Proteomes" id="UP000241818">
    <property type="component" value="Unassembled WGS sequence"/>
</dbReference>
<dbReference type="RefSeq" id="XP_024720702.1">
    <property type="nucleotide sequence ID" value="XM_024860726.1"/>
</dbReference>
<keyword evidence="6" id="KW-1185">Reference proteome</keyword>
<keyword evidence="1 4" id="KW-0812">Transmembrane</keyword>
<evidence type="ECO:0000313" key="5">
    <source>
        <dbReference type="EMBL" id="PSS18350.1"/>
    </source>
</evidence>
<name>A0A2T3B1B2_AMORE</name>
<keyword evidence="4" id="KW-0187">Copper transport</keyword>
<dbReference type="InterPro" id="IPR007274">
    <property type="entry name" value="Cop_transporter"/>
</dbReference>
<keyword evidence="4" id="KW-0186">Copper</keyword>
<dbReference type="GO" id="GO:0016020">
    <property type="term" value="C:membrane"/>
    <property type="evidence" value="ECO:0007669"/>
    <property type="project" value="UniProtKB-SubCell"/>
</dbReference>
<evidence type="ECO:0000256" key="3">
    <source>
        <dbReference type="ARBA" id="ARBA00023136"/>
    </source>
</evidence>
<protein>
    <recommendedName>
        <fullName evidence="4">Copper transport protein</fullName>
    </recommendedName>
</protein>
<dbReference type="GeneID" id="36568807"/>
<evidence type="ECO:0000256" key="4">
    <source>
        <dbReference type="RuleBase" id="RU367022"/>
    </source>
</evidence>
<dbReference type="AlphaFoldDB" id="A0A2T3B1B2"/>
<comment type="subcellular location">
    <subcellularLocation>
        <location evidence="4">Membrane</location>
        <topology evidence="4">Multi-pass membrane protein</topology>
    </subcellularLocation>
</comment>